<dbReference type="EMBL" id="BABT02000063">
    <property type="protein sequence ID" value="GAA95794.1"/>
    <property type="molecule type" value="Genomic_DNA"/>
</dbReference>
<feature type="region of interest" description="Disordered" evidence="1">
    <location>
        <begin position="1"/>
        <end position="24"/>
    </location>
</feature>
<proteinExistence type="predicted"/>
<dbReference type="AlphaFoldDB" id="G7DYY4"/>
<dbReference type="Proteomes" id="UP000009131">
    <property type="component" value="Unassembled WGS sequence"/>
</dbReference>
<gene>
    <name evidence="2" type="primary">Mo02451</name>
    <name evidence="2" type="ORF">E5Q_02451</name>
</gene>
<reference evidence="2 3" key="1">
    <citation type="journal article" date="2011" name="J. Gen. Appl. Microbiol.">
        <title>Draft genome sequencing of the enigmatic basidiomycete Mixia osmundae.</title>
        <authorList>
            <person name="Nishida H."/>
            <person name="Nagatsuka Y."/>
            <person name="Sugiyama J."/>
        </authorList>
    </citation>
    <scope>NUCLEOTIDE SEQUENCE [LARGE SCALE GENOMIC DNA]</scope>
    <source>
        <strain evidence="3">CBS 9802 / IAM 14324 / JCM 22182 / KY 12970</strain>
    </source>
</reference>
<feature type="compositionally biased region" description="Polar residues" evidence="1">
    <location>
        <begin position="1"/>
        <end position="16"/>
    </location>
</feature>
<keyword evidence="3" id="KW-1185">Reference proteome</keyword>
<evidence type="ECO:0000313" key="2">
    <source>
        <dbReference type="EMBL" id="GAA95794.1"/>
    </source>
</evidence>
<evidence type="ECO:0000313" key="3">
    <source>
        <dbReference type="Proteomes" id="UP000009131"/>
    </source>
</evidence>
<sequence>MSSSLDQSELTSTSSVLLDRPEHCSSGQQENDYLVWSAEQHSTSFRTVTVEIMTHFVPAEPICSPDHAPTARRADSLADAECCSAFLILRSRADSIADYASDFEACKKIAPVGLPRITDCDFDPVMFEEFQGRRKSVQIQKVASM</sequence>
<organism evidence="2 3">
    <name type="scientific">Mixia osmundae (strain CBS 9802 / IAM 14324 / JCM 22182 / KY 12970)</name>
    <dbReference type="NCBI Taxonomy" id="764103"/>
    <lineage>
        <taxon>Eukaryota</taxon>
        <taxon>Fungi</taxon>
        <taxon>Dikarya</taxon>
        <taxon>Basidiomycota</taxon>
        <taxon>Pucciniomycotina</taxon>
        <taxon>Mixiomycetes</taxon>
        <taxon>Mixiales</taxon>
        <taxon>Mixiaceae</taxon>
        <taxon>Mixia</taxon>
    </lineage>
</organism>
<protein>
    <submittedName>
        <fullName evidence="2">Uncharacterized protein</fullName>
    </submittedName>
</protein>
<accession>G7DYY4</accession>
<name>G7DYY4_MIXOS</name>
<evidence type="ECO:0000256" key="1">
    <source>
        <dbReference type="SAM" id="MobiDB-lite"/>
    </source>
</evidence>
<comment type="caution">
    <text evidence="2">The sequence shown here is derived from an EMBL/GenBank/DDBJ whole genome shotgun (WGS) entry which is preliminary data.</text>
</comment>
<reference evidence="2 3" key="2">
    <citation type="journal article" date="2012" name="Open Biol.">
        <title>Characteristics of nucleosomes and linker DNA regions on the genome of the basidiomycete Mixia osmundae revealed by mono- and dinucleosome mapping.</title>
        <authorList>
            <person name="Nishida H."/>
            <person name="Kondo S."/>
            <person name="Matsumoto T."/>
            <person name="Suzuki Y."/>
            <person name="Yoshikawa H."/>
            <person name="Taylor T.D."/>
            <person name="Sugiyama J."/>
        </authorList>
    </citation>
    <scope>NUCLEOTIDE SEQUENCE [LARGE SCALE GENOMIC DNA]</scope>
    <source>
        <strain evidence="3">CBS 9802 / IAM 14324 / JCM 22182 / KY 12970</strain>
    </source>
</reference>
<dbReference type="HOGENOM" id="CLU_1787285_0_0_1"/>
<dbReference type="InParanoid" id="G7DYY4"/>